<evidence type="ECO:0000313" key="9">
    <source>
        <dbReference type="EMBL" id="KAG5926255.1"/>
    </source>
</evidence>
<keyword evidence="6 7" id="KW-0378">Hydrolase</keyword>
<dbReference type="AlphaFoldDB" id="A0A8K0JCR3"/>
<dbReference type="GO" id="GO:0006144">
    <property type="term" value="P:purine nucleobase metabolic process"/>
    <property type="evidence" value="ECO:0007669"/>
    <property type="project" value="UniProtKB-KW"/>
</dbReference>
<dbReference type="Proteomes" id="UP000811619">
    <property type="component" value="Unassembled WGS sequence"/>
</dbReference>
<accession>A0A8K0JCR3</accession>
<dbReference type="EC" id="3.5.2.17" evidence="7"/>
<dbReference type="InterPro" id="IPR023416">
    <property type="entry name" value="Transthyretin/HIU_hydrolase_d"/>
</dbReference>
<dbReference type="Gene3D" id="2.60.40.180">
    <property type="entry name" value="Transthyretin/hydroxyisourate hydrolase domain"/>
    <property type="match status" value="1"/>
</dbReference>
<dbReference type="PANTHER" id="PTHR10395">
    <property type="entry name" value="URICASE AND TRANSTHYRETIN-RELATED"/>
    <property type="match status" value="1"/>
</dbReference>
<dbReference type="GO" id="GO:0033971">
    <property type="term" value="F:hydroxyisourate hydrolase activity"/>
    <property type="evidence" value="ECO:0007669"/>
    <property type="project" value="UniProtKB-EC"/>
</dbReference>
<proteinExistence type="inferred from homology"/>
<evidence type="ECO:0000256" key="4">
    <source>
        <dbReference type="ARBA" id="ARBA00011881"/>
    </source>
</evidence>
<comment type="function">
    <text evidence="2">Catalyzes the hydrolysis of 5-hydroxyisourate (HIU) to 2-oxo-4-hydroxy-4-carboxy-5-ureidoimidazoline (OHCU).</text>
</comment>
<evidence type="ECO:0000313" key="10">
    <source>
        <dbReference type="Proteomes" id="UP000811619"/>
    </source>
</evidence>
<evidence type="ECO:0000256" key="6">
    <source>
        <dbReference type="ARBA" id="ARBA00022801"/>
    </source>
</evidence>
<evidence type="ECO:0000256" key="2">
    <source>
        <dbReference type="ARBA" id="ARBA00002704"/>
    </source>
</evidence>
<dbReference type="EMBL" id="SRPY01000283">
    <property type="protein sequence ID" value="KAG5926255.1"/>
    <property type="molecule type" value="Genomic_DNA"/>
</dbReference>
<dbReference type="NCBIfam" id="TIGR02962">
    <property type="entry name" value="hdxy_isourate"/>
    <property type="match status" value="1"/>
</dbReference>
<reference evidence="9" key="1">
    <citation type="journal article" date="2020" name="bioRxiv">
        <title>Whole genome comparisons of ergot fungi reveals the divergence and evolution of species within the genus Claviceps are the result of varying mechanisms driving genome evolution and host range expansion.</title>
        <authorList>
            <person name="Wyka S.A."/>
            <person name="Mondo S.J."/>
            <person name="Liu M."/>
            <person name="Dettman J."/>
            <person name="Nalam V."/>
            <person name="Broders K.D."/>
        </authorList>
    </citation>
    <scope>NUCLEOTIDE SEQUENCE</scope>
    <source>
        <strain evidence="9">CCC 489</strain>
    </source>
</reference>
<protein>
    <recommendedName>
        <fullName evidence="7">5-hydroxyisourate hydrolase</fullName>
        <shortName evidence="7">HIU hydrolase</shortName>
        <shortName evidence="7">HIUHase</shortName>
        <ecNumber evidence="7">3.5.2.17</ecNumber>
    </recommendedName>
</protein>
<dbReference type="InterPro" id="IPR023418">
    <property type="entry name" value="Thyroxine_BS"/>
</dbReference>
<gene>
    <name evidence="9" type="ORF">E4U42_003495</name>
</gene>
<comment type="caution">
    <text evidence="9">The sequence shown here is derived from an EMBL/GenBank/DDBJ whole genome shotgun (WGS) entry which is preliminary data.</text>
</comment>
<evidence type="ECO:0000256" key="3">
    <source>
        <dbReference type="ARBA" id="ARBA00009850"/>
    </source>
</evidence>
<dbReference type="PROSITE" id="PS00768">
    <property type="entry name" value="TRANSTHYRETIN_1"/>
    <property type="match status" value="1"/>
</dbReference>
<keyword evidence="5 7" id="KW-0659">Purine metabolism</keyword>
<evidence type="ECO:0000256" key="5">
    <source>
        <dbReference type="ARBA" id="ARBA00022631"/>
    </source>
</evidence>
<name>A0A8K0JCR3_9HYPO</name>
<dbReference type="InterPro" id="IPR036817">
    <property type="entry name" value="Transthyretin/HIU_hydrolase_sf"/>
</dbReference>
<comment type="catalytic activity">
    <reaction evidence="1 7">
        <text>5-hydroxyisourate + H2O = 5-hydroxy-2-oxo-4-ureido-2,5-dihydro-1H-imidazole-5-carboxylate + H(+)</text>
        <dbReference type="Rhea" id="RHEA:23736"/>
        <dbReference type="ChEBI" id="CHEBI:15377"/>
        <dbReference type="ChEBI" id="CHEBI:15378"/>
        <dbReference type="ChEBI" id="CHEBI:18072"/>
        <dbReference type="ChEBI" id="CHEBI:58639"/>
        <dbReference type="EC" id="3.5.2.17"/>
    </reaction>
</comment>
<dbReference type="PANTHER" id="PTHR10395:SF7">
    <property type="entry name" value="5-HYDROXYISOURATE HYDROLASE"/>
    <property type="match status" value="1"/>
</dbReference>
<dbReference type="OrthoDB" id="10265230at2759"/>
<feature type="domain" description="Transthyretin/hydroxyisourate hydrolase" evidence="8">
    <location>
        <begin position="7"/>
        <end position="131"/>
    </location>
</feature>
<dbReference type="SUPFAM" id="SSF49472">
    <property type="entry name" value="Transthyretin (synonym: prealbumin)"/>
    <property type="match status" value="1"/>
</dbReference>
<sequence>MTTRDPITCHVLDTTTGLPARSLRVRLEGGTPPLKTFESSTDDDGRIRTWLPYSSDTSAGEVPVYTLHDVLGQLDDGAPSSWTLRFDTAGYFGERQETFFPEVVVAFRVHAGQQYHVPLLLGPFSYTTYRGS</sequence>
<dbReference type="Pfam" id="PF00576">
    <property type="entry name" value="Transthyretin"/>
    <property type="match status" value="1"/>
</dbReference>
<evidence type="ECO:0000256" key="7">
    <source>
        <dbReference type="RuleBase" id="RU361270"/>
    </source>
</evidence>
<organism evidence="9 10">
    <name type="scientific">Claviceps africana</name>
    <dbReference type="NCBI Taxonomy" id="83212"/>
    <lineage>
        <taxon>Eukaryota</taxon>
        <taxon>Fungi</taxon>
        <taxon>Dikarya</taxon>
        <taxon>Ascomycota</taxon>
        <taxon>Pezizomycotina</taxon>
        <taxon>Sordariomycetes</taxon>
        <taxon>Hypocreomycetidae</taxon>
        <taxon>Hypocreales</taxon>
        <taxon>Clavicipitaceae</taxon>
        <taxon>Claviceps</taxon>
    </lineage>
</organism>
<keyword evidence="10" id="KW-1185">Reference proteome</keyword>
<comment type="subunit">
    <text evidence="4 7">Homotetramer.</text>
</comment>
<evidence type="ECO:0000259" key="8">
    <source>
        <dbReference type="Pfam" id="PF00576"/>
    </source>
</evidence>
<evidence type="ECO:0000256" key="1">
    <source>
        <dbReference type="ARBA" id="ARBA00001043"/>
    </source>
</evidence>
<dbReference type="InterPro" id="IPR014306">
    <property type="entry name" value="Hydroxyisourate_hydrolase"/>
</dbReference>
<comment type="similarity">
    <text evidence="3 7">Belongs to the transthyretin family. 5-hydroxyisourate hydrolase subfamily.</text>
</comment>